<dbReference type="GO" id="GO:0004311">
    <property type="term" value="F:geranylgeranyl diphosphate synthase activity"/>
    <property type="evidence" value="ECO:0007669"/>
    <property type="project" value="InterPro"/>
</dbReference>
<dbReference type="SFLD" id="SFLDG01212">
    <property type="entry name" value="Phytoene_synthase_like"/>
    <property type="match status" value="1"/>
</dbReference>
<reference evidence="1" key="1">
    <citation type="submission" date="2021-04" db="EMBL/GenBank/DDBJ databases">
        <title>Genome based classification of Actinospica acidithermotolerans sp. nov., an actinobacterium isolated from an Indonesian hot spring.</title>
        <authorList>
            <person name="Kusuma A.B."/>
            <person name="Putra K.E."/>
            <person name="Nafisah S."/>
            <person name="Loh J."/>
            <person name="Nouioui I."/>
            <person name="Goodfellow M."/>
        </authorList>
    </citation>
    <scope>NUCLEOTIDE SEQUENCE</scope>
    <source>
        <strain evidence="1">MGRD01-02</strain>
    </source>
</reference>
<dbReference type="SFLD" id="SFLDS00005">
    <property type="entry name" value="Isoprenoid_Synthase_Type_I"/>
    <property type="match status" value="1"/>
</dbReference>
<dbReference type="Proteomes" id="UP000676325">
    <property type="component" value="Unassembled WGS sequence"/>
</dbReference>
<dbReference type="SUPFAM" id="SSF48576">
    <property type="entry name" value="Terpenoid synthases"/>
    <property type="match status" value="1"/>
</dbReference>
<accession>A0A941E9M6</accession>
<protein>
    <submittedName>
        <fullName evidence="1">Squalene synthase HpnC</fullName>
        <ecNumber evidence="1">2.5.1.21</ecNumber>
    </submittedName>
</protein>
<dbReference type="RefSeq" id="WP_212518277.1">
    <property type="nucleotide sequence ID" value="NZ_JAGSOH010000028.1"/>
</dbReference>
<dbReference type="InterPro" id="IPR008949">
    <property type="entry name" value="Isoprenoid_synthase_dom_sf"/>
</dbReference>
<dbReference type="Gene3D" id="1.10.600.10">
    <property type="entry name" value="Farnesyl Diphosphate Synthase"/>
    <property type="match status" value="1"/>
</dbReference>
<proteinExistence type="predicted"/>
<sequence length="293" mass="31443">MTIEPAASRVTGDTGDPAYFAVRAAEQASAENFPVAMRVLPKAVREDLAAFYVFARYVDDLGDELTGDRTAALTEVDADLGRLGSGGTPRLDPVRGLARFVADGRVPVEPFHDLVAANLMDQVKLRYATFAELVSYCRLSANPVGRVVLHLAGQATPQNVAESDAVCTGLQIVEHIQDVAEDRGNGRIYLPNEDLIAFGVREDELDAGHADEDLRALLRWEAGRAAVMLSKGVPLTRRLRGWARPAVIGYVAGGRAALTALRKIDYDVLAGAPSTDKKGVLRAALGVVAGRRR</sequence>
<dbReference type="EMBL" id="JAGSOH010000028">
    <property type="protein sequence ID" value="MBR7827132.1"/>
    <property type="molecule type" value="Genomic_DNA"/>
</dbReference>
<dbReference type="InterPro" id="IPR017827">
    <property type="entry name" value="HSQ_synthase_HpnC"/>
</dbReference>
<evidence type="ECO:0000313" key="2">
    <source>
        <dbReference type="Proteomes" id="UP000676325"/>
    </source>
</evidence>
<dbReference type="NCBIfam" id="TIGR03464">
    <property type="entry name" value="HpnC"/>
    <property type="match status" value="1"/>
</dbReference>
<dbReference type="SFLD" id="SFLDG01018">
    <property type="entry name" value="Squalene/Phytoene_Synthase_Lik"/>
    <property type="match status" value="1"/>
</dbReference>
<comment type="caution">
    <text evidence="1">The sequence shown here is derived from an EMBL/GenBank/DDBJ whole genome shotgun (WGS) entry which is preliminary data.</text>
</comment>
<dbReference type="PANTHER" id="PTHR31480">
    <property type="entry name" value="BIFUNCTIONAL LYCOPENE CYCLASE/PHYTOENE SYNTHASE"/>
    <property type="match status" value="1"/>
</dbReference>
<dbReference type="Pfam" id="PF00494">
    <property type="entry name" value="SQS_PSY"/>
    <property type="match status" value="1"/>
</dbReference>
<dbReference type="InterPro" id="IPR044843">
    <property type="entry name" value="Trans_IPPS_bact-type"/>
</dbReference>
<organism evidence="1 2">
    <name type="scientific">Actinospica acidithermotolerans</name>
    <dbReference type="NCBI Taxonomy" id="2828514"/>
    <lineage>
        <taxon>Bacteria</taxon>
        <taxon>Bacillati</taxon>
        <taxon>Actinomycetota</taxon>
        <taxon>Actinomycetes</taxon>
        <taxon>Catenulisporales</taxon>
        <taxon>Actinospicaceae</taxon>
        <taxon>Actinospica</taxon>
    </lineage>
</organism>
<dbReference type="AlphaFoldDB" id="A0A941E9M6"/>
<gene>
    <name evidence="1" type="primary">hpnC</name>
    <name evidence="1" type="ORF">KDK95_12515</name>
</gene>
<evidence type="ECO:0000313" key="1">
    <source>
        <dbReference type="EMBL" id="MBR7827132.1"/>
    </source>
</evidence>
<name>A0A941E9M6_9ACTN</name>
<dbReference type="EC" id="2.5.1.21" evidence="1"/>
<keyword evidence="2" id="KW-1185">Reference proteome</keyword>
<dbReference type="GO" id="GO:0051996">
    <property type="term" value="F:squalene synthase [NAD(P)H] activity"/>
    <property type="evidence" value="ECO:0007669"/>
    <property type="project" value="UniProtKB-EC"/>
</dbReference>
<keyword evidence="1" id="KW-0808">Transferase</keyword>
<dbReference type="InterPro" id="IPR002060">
    <property type="entry name" value="Squ/phyt_synthse"/>
</dbReference>